<feature type="region of interest" description="Disordered" evidence="1">
    <location>
        <begin position="1"/>
        <end position="73"/>
    </location>
</feature>
<proteinExistence type="predicted"/>
<dbReference type="AlphaFoldDB" id="A0A5B8U034"/>
<evidence type="ECO:0000256" key="1">
    <source>
        <dbReference type="SAM" id="MobiDB-lite"/>
    </source>
</evidence>
<feature type="compositionally biased region" description="Low complexity" evidence="1">
    <location>
        <begin position="43"/>
        <end position="61"/>
    </location>
</feature>
<feature type="compositionally biased region" description="Low complexity" evidence="1">
    <location>
        <begin position="26"/>
        <end position="35"/>
    </location>
</feature>
<name>A0A5B8U034_9ACTN</name>
<accession>A0A5B8U034</accession>
<sequence length="126" mass="12860">MATTRTRTSKRAGASSRFGRPTTAPKRSISRSPGRSSKRSHKSSTSAALSGLGALLGSSGAKGRRTKGKGKTGGLALLAGAAGLAFKNRDKLTSKFAKHDDRHGQGDAYPPAYVGGVNETPGPPSP</sequence>
<feature type="region of interest" description="Disordered" evidence="1">
    <location>
        <begin position="95"/>
        <end position="126"/>
    </location>
</feature>
<gene>
    <name evidence="2" type="ORF">FSW04_01325</name>
</gene>
<evidence type="ECO:0000313" key="3">
    <source>
        <dbReference type="Proteomes" id="UP000321805"/>
    </source>
</evidence>
<dbReference type="EMBL" id="CP042430">
    <property type="protein sequence ID" value="QEC46349.1"/>
    <property type="molecule type" value="Genomic_DNA"/>
</dbReference>
<dbReference type="KEGG" id="bsol:FSW04_01325"/>
<dbReference type="Proteomes" id="UP000321805">
    <property type="component" value="Chromosome"/>
</dbReference>
<protein>
    <submittedName>
        <fullName evidence="2">Uncharacterized protein</fullName>
    </submittedName>
</protein>
<feature type="compositionally biased region" description="Basic and acidic residues" evidence="1">
    <location>
        <begin position="95"/>
        <end position="105"/>
    </location>
</feature>
<organism evidence="2 3">
    <name type="scientific">Baekduia soli</name>
    <dbReference type="NCBI Taxonomy" id="496014"/>
    <lineage>
        <taxon>Bacteria</taxon>
        <taxon>Bacillati</taxon>
        <taxon>Actinomycetota</taxon>
        <taxon>Thermoleophilia</taxon>
        <taxon>Solirubrobacterales</taxon>
        <taxon>Baekduiaceae</taxon>
        <taxon>Baekduia</taxon>
    </lineage>
</organism>
<keyword evidence="3" id="KW-1185">Reference proteome</keyword>
<evidence type="ECO:0000313" key="2">
    <source>
        <dbReference type="EMBL" id="QEC46349.1"/>
    </source>
</evidence>
<dbReference type="RefSeq" id="WP_146915453.1">
    <property type="nucleotide sequence ID" value="NZ_CP042430.1"/>
</dbReference>
<reference evidence="2 3" key="1">
    <citation type="journal article" date="2018" name="J. Microbiol.">
        <title>Baekduia soli gen. nov., sp. nov., a novel bacterium isolated from the soil of Baekdu Mountain and proposal of a novel family name, Baekduiaceae fam. nov.</title>
        <authorList>
            <person name="An D.S."/>
            <person name="Siddiqi M.Z."/>
            <person name="Kim K.H."/>
            <person name="Yu H.S."/>
            <person name="Im W.T."/>
        </authorList>
    </citation>
    <scope>NUCLEOTIDE SEQUENCE [LARGE SCALE GENOMIC DNA]</scope>
    <source>
        <strain evidence="2 3">BR7-21</strain>
    </source>
</reference>